<evidence type="ECO:0000313" key="2">
    <source>
        <dbReference type="EMBL" id="GKT20298.1"/>
    </source>
</evidence>
<feature type="compositionally biased region" description="Low complexity" evidence="1">
    <location>
        <begin position="127"/>
        <end position="139"/>
    </location>
</feature>
<dbReference type="Proteomes" id="UP001057375">
    <property type="component" value="Unassembled WGS sequence"/>
</dbReference>
<organism evidence="2 3">
    <name type="scientific">Aduncisulcus paluster</name>
    <dbReference type="NCBI Taxonomy" id="2918883"/>
    <lineage>
        <taxon>Eukaryota</taxon>
        <taxon>Metamonada</taxon>
        <taxon>Carpediemonas-like organisms</taxon>
        <taxon>Aduncisulcus</taxon>
    </lineage>
</organism>
<comment type="caution">
    <text evidence="2">The sequence shown here is derived from an EMBL/GenBank/DDBJ whole genome shotgun (WGS) entry which is preliminary data.</text>
</comment>
<sequence>YDTVEGTEIVLECSGKEYQDHIKWVEERHQVVQRQVTKIAVMLSFRTGRVVQQENPSPQRKEGEEDRVINNNPEEREEHPGTHEDLSEEKWWLNEEEEKRLRDTRALEEAQEVEVSEETDPEESSESEQVPPETESAKV</sequence>
<feature type="compositionally biased region" description="Basic and acidic residues" evidence="1">
    <location>
        <begin position="59"/>
        <end position="108"/>
    </location>
</feature>
<feature type="compositionally biased region" description="Acidic residues" evidence="1">
    <location>
        <begin position="109"/>
        <end position="126"/>
    </location>
</feature>
<proteinExistence type="predicted"/>
<evidence type="ECO:0000313" key="3">
    <source>
        <dbReference type="Proteomes" id="UP001057375"/>
    </source>
</evidence>
<evidence type="ECO:0000256" key="1">
    <source>
        <dbReference type="SAM" id="MobiDB-lite"/>
    </source>
</evidence>
<gene>
    <name evidence="2" type="ORF">ADUPG1_004396</name>
</gene>
<dbReference type="EMBL" id="BQXS01006528">
    <property type="protein sequence ID" value="GKT20298.1"/>
    <property type="molecule type" value="Genomic_DNA"/>
</dbReference>
<feature type="non-terminal residue" evidence="2">
    <location>
        <position position="139"/>
    </location>
</feature>
<reference evidence="2" key="1">
    <citation type="submission" date="2022-03" db="EMBL/GenBank/DDBJ databases">
        <title>Draft genome sequence of Aduncisulcus paluster, a free-living microaerophilic Fornicata.</title>
        <authorList>
            <person name="Yuyama I."/>
            <person name="Kume K."/>
            <person name="Tamura T."/>
            <person name="Inagaki Y."/>
            <person name="Hashimoto T."/>
        </authorList>
    </citation>
    <scope>NUCLEOTIDE SEQUENCE</scope>
    <source>
        <strain evidence="2">NY0171</strain>
    </source>
</reference>
<keyword evidence="3" id="KW-1185">Reference proteome</keyword>
<feature type="non-terminal residue" evidence="2">
    <location>
        <position position="1"/>
    </location>
</feature>
<feature type="region of interest" description="Disordered" evidence="1">
    <location>
        <begin position="48"/>
        <end position="139"/>
    </location>
</feature>
<accession>A0ABQ5JXL0</accession>
<name>A0ABQ5JXL0_9EUKA</name>
<protein>
    <submittedName>
        <fullName evidence="2">Uncharacterized protein</fullName>
    </submittedName>
</protein>